<dbReference type="PANTHER" id="PTHR12936:SF0">
    <property type="entry name" value="ANAPHASE-PROMOTING COMPLEX SUBUNIT 10"/>
    <property type="match status" value="1"/>
</dbReference>
<evidence type="ECO:0000256" key="5">
    <source>
        <dbReference type="ARBA" id="ARBA00023306"/>
    </source>
</evidence>
<dbReference type="STRING" id="556484.B7G740"/>
<feature type="domain" description="DOC" evidence="6">
    <location>
        <begin position="1"/>
        <end position="148"/>
    </location>
</feature>
<reference evidence="8" key="2">
    <citation type="submission" date="2008-08" db="EMBL/GenBank/DDBJ databases">
        <authorList>
            <consortium name="Diatom Consortium"/>
            <person name="Grigoriev I."/>
            <person name="Grimwood J."/>
            <person name="Kuo A."/>
            <person name="Otillar R.P."/>
            <person name="Salamov A."/>
            <person name="Detter J.C."/>
            <person name="Lindquist E."/>
            <person name="Shapiro H."/>
            <person name="Lucas S."/>
            <person name="Glavina del Rio T."/>
            <person name="Pitluck S."/>
            <person name="Rokhsar D."/>
            <person name="Bowler C."/>
        </authorList>
    </citation>
    <scope>GENOME REANNOTATION</scope>
    <source>
        <strain evidence="8">CCAP 1055/1</strain>
    </source>
</reference>
<dbReference type="GO" id="GO:0031145">
    <property type="term" value="P:anaphase-promoting complex-dependent catabolic process"/>
    <property type="evidence" value="ECO:0007669"/>
    <property type="project" value="InterPro"/>
</dbReference>
<dbReference type="Pfam" id="PF03256">
    <property type="entry name" value="ANAPC10"/>
    <property type="match status" value="1"/>
</dbReference>
<evidence type="ECO:0000259" key="6">
    <source>
        <dbReference type="PROSITE" id="PS51284"/>
    </source>
</evidence>
<dbReference type="GO" id="GO:0051301">
    <property type="term" value="P:cell division"/>
    <property type="evidence" value="ECO:0007669"/>
    <property type="project" value="UniProtKB-KW"/>
</dbReference>
<keyword evidence="8" id="KW-1185">Reference proteome</keyword>
<proteinExistence type="inferred from homology"/>
<dbReference type="PaxDb" id="2850-Phatr14899"/>
<keyword evidence="4" id="KW-0833">Ubl conjugation pathway</keyword>
<dbReference type="InterPro" id="IPR008979">
    <property type="entry name" value="Galactose-bd-like_sf"/>
</dbReference>
<comment type="similarity">
    <text evidence="1">Belongs to the APC10 family.</text>
</comment>
<name>B7G740_PHATC</name>
<dbReference type="RefSeq" id="XP_002182838.1">
    <property type="nucleotide sequence ID" value="XM_002182802.1"/>
</dbReference>
<dbReference type="FunCoup" id="B7G740">
    <property type="interactions" value="244"/>
</dbReference>
<keyword evidence="2" id="KW-0132">Cell division</keyword>
<keyword evidence="3" id="KW-0498">Mitosis</keyword>
<dbReference type="PANTHER" id="PTHR12936">
    <property type="entry name" value="ANAPHASE-PROMOTING COMPLEX 10"/>
    <property type="match status" value="1"/>
</dbReference>
<dbReference type="GO" id="GO:0005680">
    <property type="term" value="C:anaphase-promoting complex"/>
    <property type="evidence" value="ECO:0007669"/>
    <property type="project" value="InterPro"/>
</dbReference>
<dbReference type="CDD" id="cd08366">
    <property type="entry name" value="APC10"/>
    <property type="match status" value="1"/>
</dbReference>
<dbReference type="PROSITE" id="PS51284">
    <property type="entry name" value="DOC"/>
    <property type="match status" value="1"/>
</dbReference>
<dbReference type="eggNOG" id="KOG3437">
    <property type="taxonomic scope" value="Eukaryota"/>
</dbReference>
<dbReference type="OrthoDB" id="24948at2759"/>
<dbReference type="SMART" id="SM01337">
    <property type="entry name" value="APC10"/>
    <property type="match status" value="1"/>
</dbReference>
<dbReference type="InterPro" id="IPR004939">
    <property type="entry name" value="APC_su10/DOC_dom"/>
</dbReference>
<keyword evidence="5" id="KW-0131">Cell cycle</keyword>
<dbReference type="EMBL" id="CM000619">
    <property type="protein sequence ID" value="EEC45574.1"/>
    <property type="molecule type" value="Genomic_DNA"/>
</dbReference>
<feature type="non-terminal residue" evidence="7">
    <location>
        <position position="1"/>
    </location>
</feature>
<organism evidence="7 8">
    <name type="scientific">Phaeodactylum tricornutum (strain CCAP 1055/1)</name>
    <dbReference type="NCBI Taxonomy" id="556484"/>
    <lineage>
        <taxon>Eukaryota</taxon>
        <taxon>Sar</taxon>
        <taxon>Stramenopiles</taxon>
        <taxon>Ochrophyta</taxon>
        <taxon>Bacillariophyta</taxon>
        <taxon>Bacillariophyceae</taxon>
        <taxon>Bacillariophycidae</taxon>
        <taxon>Naviculales</taxon>
        <taxon>Phaeodactylaceae</taxon>
        <taxon>Phaeodactylum</taxon>
    </lineage>
</organism>
<dbReference type="InParanoid" id="B7G740"/>
<gene>
    <name evidence="7" type="primary">APC10</name>
    <name evidence="7" type="ORF">PHATRDRAFT_14899</name>
</gene>
<evidence type="ECO:0000256" key="1">
    <source>
        <dbReference type="ARBA" id="ARBA00006762"/>
    </source>
</evidence>
<accession>B7G740</accession>
<dbReference type="Gene3D" id="2.60.120.260">
    <property type="entry name" value="Galactose-binding domain-like"/>
    <property type="match status" value="1"/>
</dbReference>
<sequence length="148" mass="16935">EIGREALCWQLSSAKPGNGVEQIRDKSVTTYWQSDGTAQPHWIQVHFGRRVAISHVCLYLDFSLDESYTPKRITIEAGMTTQDLSFATYPVNTSIEVHEPVGWSRQLDPYNSRKLVRAHLIRISIISMHQNGRDTHVRQVQLYGPRTS</sequence>
<evidence type="ECO:0000313" key="7">
    <source>
        <dbReference type="EMBL" id="EEC45574.1"/>
    </source>
</evidence>
<dbReference type="PIRSF" id="PIRSF028841">
    <property type="entry name" value="APC10_sub"/>
    <property type="match status" value="1"/>
</dbReference>
<dbReference type="Proteomes" id="UP000000759">
    <property type="component" value="Chromosome 17"/>
</dbReference>
<reference evidence="7 8" key="1">
    <citation type="journal article" date="2008" name="Nature">
        <title>The Phaeodactylum genome reveals the evolutionary history of diatom genomes.</title>
        <authorList>
            <person name="Bowler C."/>
            <person name="Allen A.E."/>
            <person name="Badger J.H."/>
            <person name="Grimwood J."/>
            <person name="Jabbari K."/>
            <person name="Kuo A."/>
            <person name="Maheswari U."/>
            <person name="Martens C."/>
            <person name="Maumus F."/>
            <person name="Otillar R.P."/>
            <person name="Rayko E."/>
            <person name="Salamov A."/>
            <person name="Vandepoele K."/>
            <person name="Beszteri B."/>
            <person name="Gruber A."/>
            <person name="Heijde M."/>
            <person name="Katinka M."/>
            <person name="Mock T."/>
            <person name="Valentin K."/>
            <person name="Verret F."/>
            <person name="Berges J.A."/>
            <person name="Brownlee C."/>
            <person name="Cadoret J.P."/>
            <person name="Chiovitti A."/>
            <person name="Choi C.J."/>
            <person name="Coesel S."/>
            <person name="De Martino A."/>
            <person name="Detter J.C."/>
            <person name="Durkin C."/>
            <person name="Falciatore A."/>
            <person name="Fournet J."/>
            <person name="Haruta M."/>
            <person name="Huysman M.J."/>
            <person name="Jenkins B.D."/>
            <person name="Jiroutova K."/>
            <person name="Jorgensen R.E."/>
            <person name="Joubert Y."/>
            <person name="Kaplan A."/>
            <person name="Kroger N."/>
            <person name="Kroth P.G."/>
            <person name="La Roche J."/>
            <person name="Lindquist E."/>
            <person name="Lommer M."/>
            <person name="Martin-Jezequel V."/>
            <person name="Lopez P.J."/>
            <person name="Lucas S."/>
            <person name="Mangogna M."/>
            <person name="McGinnis K."/>
            <person name="Medlin L.K."/>
            <person name="Montsant A."/>
            <person name="Oudot-Le Secq M.P."/>
            <person name="Napoli C."/>
            <person name="Obornik M."/>
            <person name="Parker M.S."/>
            <person name="Petit J.L."/>
            <person name="Porcel B.M."/>
            <person name="Poulsen N."/>
            <person name="Robison M."/>
            <person name="Rychlewski L."/>
            <person name="Rynearson T.A."/>
            <person name="Schmutz J."/>
            <person name="Shapiro H."/>
            <person name="Siaut M."/>
            <person name="Stanley M."/>
            <person name="Sussman M.R."/>
            <person name="Taylor A.R."/>
            <person name="Vardi A."/>
            <person name="von Dassow P."/>
            <person name="Vyverman W."/>
            <person name="Willis A."/>
            <person name="Wyrwicz L.S."/>
            <person name="Rokhsar D.S."/>
            <person name="Weissenbach J."/>
            <person name="Armbrust E.V."/>
            <person name="Green B.R."/>
            <person name="Van de Peer Y."/>
            <person name="Grigoriev I.V."/>
        </authorList>
    </citation>
    <scope>NUCLEOTIDE SEQUENCE [LARGE SCALE GENOMIC DNA]</scope>
    <source>
        <strain evidence="7 8">CCAP 1055/1</strain>
    </source>
</reference>
<dbReference type="GeneID" id="7203611"/>
<protein>
    <recommendedName>
        <fullName evidence="6">DOC domain-containing protein</fullName>
    </recommendedName>
</protein>
<evidence type="ECO:0000313" key="8">
    <source>
        <dbReference type="Proteomes" id="UP000000759"/>
    </source>
</evidence>
<dbReference type="SUPFAM" id="SSF49785">
    <property type="entry name" value="Galactose-binding domain-like"/>
    <property type="match status" value="1"/>
</dbReference>
<evidence type="ECO:0000256" key="4">
    <source>
        <dbReference type="ARBA" id="ARBA00022786"/>
    </source>
</evidence>
<dbReference type="KEGG" id="pti:PHATRDRAFT_14899"/>
<dbReference type="GO" id="GO:0070979">
    <property type="term" value="P:protein K11-linked ubiquitination"/>
    <property type="evidence" value="ECO:0007669"/>
    <property type="project" value="TreeGrafter"/>
</dbReference>
<evidence type="ECO:0000256" key="3">
    <source>
        <dbReference type="ARBA" id="ARBA00022776"/>
    </source>
</evidence>
<evidence type="ECO:0000256" key="2">
    <source>
        <dbReference type="ARBA" id="ARBA00022618"/>
    </source>
</evidence>
<dbReference type="InterPro" id="IPR016901">
    <property type="entry name" value="APC10/Doc1"/>
</dbReference>
<dbReference type="AlphaFoldDB" id="B7G740"/>
<feature type="non-terminal residue" evidence="7">
    <location>
        <position position="148"/>
    </location>
</feature>